<dbReference type="Proteomes" id="UP001221898">
    <property type="component" value="Unassembled WGS sequence"/>
</dbReference>
<evidence type="ECO:0000313" key="2">
    <source>
        <dbReference type="EMBL" id="KAJ8371986.1"/>
    </source>
</evidence>
<proteinExistence type="predicted"/>
<keyword evidence="1" id="KW-0732">Signal</keyword>
<accession>A0AAD7W0J4</accession>
<reference evidence="2" key="1">
    <citation type="journal article" date="2023" name="Science">
        <title>Genome structures resolve the early diversification of teleost fishes.</title>
        <authorList>
            <person name="Parey E."/>
            <person name="Louis A."/>
            <person name="Montfort J."/>
            <person name="Bouchez O."/>
            <person name="Roques C."/>
            <person name="Iampietro C."/>
            <person name="Lluch J."/>
            <person name="Castinel A."/>
            <person name="Donnadieu C."/>
            <person name="Desvignes T."/>
            <person name="Floi Bucao C."/>
            <person name="Jouanno E."/>
            <person name="Wen M."/>
            <person name="Mejri S."/>
            <person name="Dirks R."/>
            <person name="Jansen H."/>
            <person name="Henkel C."/>
            <person name="Chen W.J."/>
            <person name="Zahm M."/>
            <person name="Cabau C."/>
            <person name="Klopp C."/>
            <person name="Thompson A.W."/>
            <person name="Robinson-Rechavi M."/>
            <person name="Braasch I."/>
            <person name="Lecointre G."/>
            <person name="Bobe J."/>
            <person name="Postlethwait J.H."/>
            <person name="Berthelot C."/>
            <person name="Roest Crollius H."/>
            <person name="Guiguen Y."/>
        </authorList>
    </citation>
    <scope>NUCLEOTIDE SEQUENCE</scope>
    <source>
        <strain evidence="2">NC1722</strain>
    </source>
</reference>
<evidence type="ECO:0000256" key="1">
    <source>
        <dbReference type="SAM" id="SignalP"/>
    </source>
</evidence>
<name>A0AAD7W0J4_9TELE</name>
<sequence>MVIRSARPGSAACLSLAVSPLPHCAAALLLLLHALVDPCHPHPQPCHILARIGHTVRVGALLPARRPARAQAALDRALAALGHGGGNQLPYNLSLEVLAREPAHGDPQSLFTCVCQTVVVRGVSAVLAFPQSREELLQVEFMASFLEIPFISVIERGEPLAIQSPQGQAGGEGLFWQAQRRAFNQSTFARKFREVI</sequence>
<evidence type="ECO:0000313" key="3">
    <source>
        <dbReference type="Proteomes" id="UP001221898"/>
    </source>
</evidence>
<dbReference type="AlphaFoldDB" id="A0AAD7W0J4"/>
<feature type="chain" id="PRO_5041962348" evidence="1">
    <location>
        <begin position="42"/>
        <end position="196"/>
    </location>
</feature>
<organism evidence="2 3">
    <name type="scientific">Aldrovandia affinis</name>
    <dbReference type="NCBI Taxonomy" id="143900"/>
    <lineage>
        <taxon>Eukaryota</taxon>
        <taxon>Metazoa</taxon>
        <taxon>Chordata</taxon>
        <taxon>Craniata</taxon>
        <taxon>Vertebrata</taxon>
        <taxon>Euteleostomi</taxon>
        <taxon>Actinopterygii</taxon>
        <taxon>Neopterygii</taxon>
        <taxon>Teleostei</taxon>
        <taxon>Notacanthiformes</taxon>
        <taxon>Halosauridae</taxon>
        <taxon>Aldrovandia</taxon>
    </lineage>
</organism>
<protein>
    <submittedName>
        <fullName evidence="2">Uncharacterized protein</fullName>
    </submittedName>
</protein>
<dbReference type="EMBL" id="JAINUG010000421">
    <property type="protein sequence ID" value="KAJ8371986.1"/>
    <property type="molecule type" value="Genomic_DNA"/>
</dbReference>
<comment type="caution">
    <text evidence="2">The sequence shown here is derived from an EMBL/GenBank/DDBJ whole genome shotgun (WGS) entry which is preliminary data.</text>
</comment>
<feature type="signal peptide" evidence="1">
    <location>
        <begin position="1"/>
        <end position="41"/>
    </location>
</feature>
<gene>
    <name evidence="2" type="ORF">AAFF_G00298080</name>
</gene>
<keyword evidence="3" id="KW-1185">Reference proteome</keyword>